<comment type="caution">
    <text evidence="9">The sequence shown here is derived from an EMBL/GenBank/DDBJ whole genome shotgun (WGS) entry which is preliminary data.</text>
</comment>
<evidence type="ECO:0000256" key="4">
    <source>
        <dbReference type="ARBA" id="ARBA00022989"/>
    </source>
</evidence>
<proteinExistence type="predicted"/>
<dbReference type="AlphaFoldDB" id="A0AAW1S4U1"/>
<name>A0AAW1S4U1_9CHLO</name>
<gene>
    <name evidence="9" type="ORF">WJX74_005255</name>
</gene>
<dbReference type="PROSITE" id="PS00216">
    <property type="entry name" value="SUGAR_TRANSPORT_1"/>
    <property type="match status" value="1"/>
</dbReference>
<evidence type="ECO:0000256" key="3">
    <source>
        <dbReference type="ARBA" id="ARBA00022692"/>
    </source>
</evidence>
<feature type="transmembrane region" description="Helical" evidence="7">
    <location>
        <begin position="446"/>
        <end position="468"/>
    </location>
</feature>
<feature type="transmembrane region" description="Helical" evidence="7">
    <location>
        <begin position="119"/>
        <end position="138"/>
    </location>
</feature>
<dbReference type="InterPro" id="IPR005829">
    <property type="entry name" value="Sugar_transporter_CS"/>
</dbReference>
<keyword evidence="3 7" id="KW-0812">Transmembrane</keyword>
<dbReference type="GO" id="GO:0016020">
    <property type="term" value="C:membrane"/>
    <property type="evidence" value="ECO:0007669"/>
    <property type="project" value="UniProtKB-SubCell"/>
</dbReference>
<dbReference type="PANTHER" id="PTHR23511:SF5">
    <property type="entry name" value="MAJOR FACILITATOR-TYPE TRANSPORTER HXNZ-RELATED"/>
    <property type="match status" value="1"/>
</dbReference>
<feature type="transmembrane region" description="Helical" evidence="7">
    <location>
        <begin position="207"/>
        <end position="226"/>
    </location>
</feature>
<feature type="compositionally biased region" description="Polar residues" evidence="6">
    <location>
        <begin position="544"/>
        <end position="555"/>
    </location>
</feature>
<feature type="compositionally biased region" description="Polar residues" evidence="6">
    <location>
        <begin position="521"/>
        <end position="534"/>
    </location>
</feature>
<feature type="transmembrane region" description="Helical" evidence="7">
    <location>
        <begin position="362"/>
        <end position="383"/>
    </location>
</feature>
<dbReference type="InterPro" id="IPR036259">
    <property type="entry name" value="MFS_trans_sf"/>
</dbReference>
<dbReference type="Proteomes" id="UP001438707">
    <property type="component" value="Unassembled WGS sequence"/>
</dbReference>
<evidence type="ECO:0000256" key="6">
    <source>
        <dbReference type="SAM" id="MobiDB-lite"/>
    </source>
</evidence>
<evidence type="ECO:0000256" key="2">
    <source>
        <dbReference type="ARBA" id="ARBA00022448"/>
    </source>
</evidence>
<feature type="region of interest" description="Disordered" evidence="6">
    <location>
        <begin position="256"/>
        <end position="276"/>
    </location>
</feature>
<feature type="transmembrane region" description="Helical" evidence="7">
    <location>
        <begin position="144"/>
        <end position="165"/>
    </location>
</feature>
<dbReference type="InterPro" id="IPR020846">
    <property type="entry name" value="MFS_dom"/>
</dbReference>
<feature type="region of interest" description="Disordered" evidence="6">
    <location>
        <begin position="1"/>
        <end position="33"/>
    </location>
</feature>
<organism evidence="9 10">
    <name type="scientific">Apatococcus lobatus</name>
    <dbReference type="NCBI Taxonomy" id="904363"/>
    <lineage>
        <taxon>Eukaryota</taxon>
        <taxon>Viridiplantae</taxon>
        <taxon>Chlorophyta</taxon>
        <taxon>core chlorophytes</taxon>
        <taxon>Trebouxiophyceae</taxon>
        <taxon>Chlorellales</taxon>
        <taxon>Chlorellaceae</taxon>
        <taxon>Apatococcus</taxon>
    </lineage>
</organism>
<evidence type="ECO:0000259" key="8">
    <source>
        <dbReference type="PROSITE" id="PS50850"/>
    </source>
</evidence>
<dbReference type="InterPro" id="IPR005828">
    <property type="entry name" value="MFS_sugar_transport-like"/>
</dbReference>
<reference evidence="9 10" key="1">
    <citation type="journal article" date="2024" name="Nat. Commun.">
        <title>Phylogenomics reveals the evolutionary origins of lichenization in chlorophyte algae.</title>
        <authorList>
            <person name="Puginier C."/>
            <person name="Libourel C."/>
            <person name="Otte J."/>
            <person name="Skaloud P."/>
            <person name="Haon M."/>
            <person name="Grisel S."/>
            <person name="Petersen M."/>
            <person name="Berrin J.G."/>
            <person name="Delaux P.M."/>
            <person name="Dal Grande F."/>
            <person name="Keller J."/>
        </authorList>
    </citation>
    <scope>NUCLEOTIDE SEQUENCE [LARGE SCALE GENOMIC DNA]</scope>
    <source>
        <strain evidence="9 10">SAG 2145</strain>
    </source>
</reference>
<feature type="transmembrane region" description="Helical" evidence="7">
    <location>
        <begin position="52"/>
        <end position="72"/>
    </location>
</feature>
<evidence type="ECO:0000256" key="5">
    <source>
        <dbReference type="ARBA" id="ARBA00023136"/>
    </source>
</evidence>
<protein>
    <recommendedName>
        <fullName evidence="8">Major facilitator superfamily (MFS) profile domain-containing protein</fullName>
    </recommendedName>
</protein>
<feature type="transmembrane region" description="Helical" evidence="7">
    <location>
        <begin position="390"/>
        <end position="408"/>
    </location>
</feature>
<accession>A0AAW1S4U1</accession>
<dbReference type="EMBL" id="JALJOS010000003">
    <property type="protein sequence ID" value="KAK9841410.1"/>
    <property type="molecule type" value="Genomic_DNA"/>
</dbReference>
<evidence type="ECO:0000313" key="10">
    <source>
        <dbReference type="Proteomes" id="UP001438707"/>
    </source>
</evidence>
<keyword evidence="4 7" id="KW-1133">Transmembrane helix</keyword>
<dbReference type="PANTHER" id="PTHR23511">
    <property type="entry name" value="SYNAPTIC VESICLE GLYCOPROTEIN 2"/>
    <property type="match status" value="1"/>
</dbReference>
<feature type="compositionally biased region" description="Basic and acidic residues" evidence="6">
    <location>
        <begin position="264"/>
        <end position="276"/>
    </location>
</feature>
<dbReference type="Pfam" id="PF00083">
    <property type="entry name" value="Sugar_tr"/>
    <property type="match status" value="1"/>
</dbReference>
<feature type="transmembrane region" description="Helical" evidence="7">
    <location>
        <begin position="92"/>
        <end position="112"/>
    </location>
</feature>
<keyword evidence="10" id="KW-1185">Reference proteome</keyword>
<evidence type="ECO:0000256" key="7">
    <source>
        <dbReference type="SAM" id="Phobius"/>
    </source>
</evidence>
<comment type="subcellular location">
    <subcellularLocation>
        <location evidence="1">Membrane</location>
        <topology evidence="1">Multi-pass membrane protein</topology>
    </subcellularLocation>
</comment>
<feature type="transmembrane region" description="Helical" evidence="7">
    <location>
        <begin position="177"/>
        <end position="201"/>
    </location>
</feature>
<sequence length="587" mass="63273">MRDSASLQQEGAAAPEDPRELHQPQSSTGADDDSAYTVAEAIDSVGVGKFQLLMLLYVGFAWMADAMEMMILSFLGPAMRCQWKLDAGKESLITSVVFAGTMLGAYSWGWLSDAKGRRIGFFGTAMFSFMFGILSALAPNYQLLIAARFFVGVGLGGVPASFALFMEFLPTSDRAKWLVVLQGFWTVGTVVEAGLAWLVLYPLGWRWLLALSSLPLFLLTLLFPLLPESPFFLVSVGRTAAAQQVLQRVAHINGRPLPKGRLKGRQEPSLELSHPKDQPAPLELPALGPLGPPVAAFLQQLRGIYTRDLAITSCCFQFVWFVNALAYYGVVLLTTSIHGGDASESGAGCGEDGRLNISNKDFLAILITSAAEMPGLLIAALLIDIIGRRRTVAGGIFVTGLFILPLAFNPPVDTVFLFGARAAEMGAFTSLYIYTPEAYPTAVRSFGLGIANMCSRVGAVLAPFFAVYLVRQHLASFVEVFMAASCFLAAAAGLCIPIETAGRSLLGDAEGGAPVKDRGQDSGTSLLPFWQQQGRKPPEHLQRRSPTADSPFSGRSSEHSNSSNHWQEGQDGRAMLLRDAARHDHGQ</sequence>
<dbReference type="SUPFAM" id="SSF103473">
    <property type="entry name" value="MFS general substrate transporter"/>
    <property type="match status" value="1"/>
</dbReference>
<dbReference type="GO" id="GO:0022857">
    <property type="term" value="F:transmembrane transporter activity"/>
    <property type="evidence" value="ECO:0007669"/>
    <property type="project" value="InterPro"/>
</dbReference>
<feature type="domain" description="Major facilitator superfamily (MFS) profile" evidence="8">
    <location>
        <begin position="54"/>
        <end position="501"/>
    </location>
</feature>
<dbReference type="Gene3D" id="1.20.1250.20">
    <property type="entry name" value="MFS general substrate transporter like domains"/>
    <property type="match status" value="1"/>
</dbReference>
<evidence type="ECO:0000256" key="1">
    <source>
        <dbReference type="ARBA" id="ARBA00004141"/>
    </source>
</evidence>
<evidence type="ECO:0000313" key="9">
    <source>
        <dbReference type="EMBL" id="KAK9841410.1"/>
    </source>
</evidence>
<feature type="region of interest" description="Disordered" evidence="6">
    <location>
        <begin position="512"/>
        <end position="587"/>
    </location>
</feature>
<keyword evidence="2" id="KW-0813">Transport</keyword>
<dbReference type="PROSITE" id="PS50850">
    <property type="entry name" value="MFS"/>
    <property type="match status" value="1"/>
</dbReference>
<feature type="transmembrane region" description="Helical" evidence="7">
    <location>
        <begin position="309"/>
        <end position="330"/>
    </location>
</feature>
<feature type="transmembrane region" description="Helical" evidence="7">
    <location>
        <begin position="474"/>
        <end position="496"/>
    </location>
</feature>
<keyword evidence="5 7" id="KW-0472">Membrane</keyword>